<proteinExistence type="predicted"/>
<name>A0A0C9SRA4_PAXIN</name>
<gene>
    <name evidence="1" type="ORF">PAXINDRAFT_16718</name>
</gene>
<reference evidence="2" key="2">
    <citation type="submission" date="2015-01" db="EMBL/GenBank/DDBJ databases">
        <title>Evolutionary Origins and Diversification of the Mycorrhizal Mutualists.</title>
        <authorList>
            <consortium name="DOE Joint Genome Institute"/>
            <consortium name="Mycorrhizal Genomics Consortium"/>
            <person name="Kohler A."/>
            <person name="Kuo A."/>
            <person name="Nagy L.G."/>
            <person name="Floudas D."/>
            <person name="Copeland A."/>
            <person name="Barry K.W."/>
            <person name="Cichocki N."/>
            <person name="Veneault-Fourrey C."/>
            <person name="LaButti K."/>
            <person name="Lindquist E.A."/>
            <person name="Lipzen A."/>
            <person name="Lundell T."/>
            <person name="Morin E."/>
            <person name="Murat C."/>
            <person name="Riley R."/>
            <person name="Ohm R."/>
            <person name="Sun H."/>
            <person name="Tunlid A."/>
            <person name="Henrissat B."/>
            <person name="Grigoriev I.V."/>
            <person name="Hibbett D.S."/>
            <person name="Martin F."/>
        </authorList>
    </citation>
    <scope>NUCLEOTIDE SEQUENCE [LARGE SCALE GENOMIC DNA]</scope>
    <source>
        <strain evidence="2">ATCC 200175</strain>
    </source>
</reference>
<accession>A0A0C9SRA4</accession>
<protein>
    <submittedName>
        <fullName evidence="1">Uncharacterized protein</fullName>
    </submittedName>
</protein>
<organism evidence="1 2">
    <name type="scientific">Paxillus involutus ATCC 200175</name>
    <dbReference type="NCBI Taxonomy" id="664439"/>
    <lineage>
        <taxon>Eukaryota</taxon>
        <taxon>Fungi</taxon>
        <taxon>Dikarya</taxon>
        <taxon>Basidiomycota</taxon>
        <taxon>Agaricomycotina</taxon>
        <taxon>Agaricomycetes</taxon>
        <taxon>Agaricomycetidae</taxon>
        <taxon>Boletales</taxon>
        <taxon>Paxilineae</taxon>
        <taxon>Paxillaceae</taxon>
        <taxon>Paxillus</taxon>
    </lineage>
</organism>
<evidence type="ECO:0000313" key="1">
    <source>
        <dbReference type="EMBL" id="KIJ10274.1"/>
    </source>
</evidence>
<evidence type="ECO:0000313" key="2">
    <source>
        <dbReference type="Proteomes" id="UP000053647"/>
    </source>
</evidence>
<dbReference type="AlphaFoldDB" id="A0A0C9SRA4"/>
<keyword evidence="2" id="KW-1185">Reference proteome</keyword>
<reference evidence="1 2" key="1">
    <citation type="submission" date="2014-06" db="EMBL/GenBank/DDBJ databases">
        <authorList>
            <consortium name="DOE Joint Genome Institute"/>
            <person name="Kuo A."/>
            <person name="Kohler A."/>
            <person name="Nagy L.G."/>
            <person name="Floudas D."/>
            <person name="Copeland A."/>
            <person name="Barry K.W."/>
            <person name="Cichocki N."/>
            <person name="Veneault-Fourrey C."/>
            <person name="LaButti K."/>
            <person name="Lindquist E.A."/>
            <person name="Lipzen A."/>
            <person name="Lundell T."/>
            <person name="Morin E."/>
            <person name="Murat C."/>
            <person name="Sun H."/>
            <person name="Tunlid A."/>
            <person name="Henrissat B."/>
            <person name="Grigoriev I.V."/>
            <person name="Hibbett D.S."/>
            <person name="Martin F."/>
            <person name="Nordberg H.P."/>
            <person name="Cantor M.N."/>
            <person name="Hua S.X."/>
        </authorList>
    </citation>
    <scope>NUCLEOTIDE SEQUENCE [LARGE SCALE GENOMIC DNA]</scope>
    <source>
        <strain evidence="1 2">ATCC 200175</strain>
    </source>
</reference>
<sequence length="161" mass="18133">MYSDQKILELKIVLSTPRRYNSISSHLICFSLSIMQRPLEKKLGTTTNGESPGHCPSIWLPNPRRAICSKFFILFSVTLSYWTLGGHEVLHSDSARKRKRARNGKPTAEQMMVLFDRAYEAATTFVAGLDEVREASMLDETVVSLSKLTVQGESSTKYDDV</sequence>
<dbReference type="HOGENOM" id="CLU_1644247_0_0_1"/>
<dbReference type="Proteomes" id="UP000053647">
    <property type="component" value="Unassembled WGS sequence"/>
</dbReference>
<dbReference type="EMBL" id="KN819411">
    <property type="protein sequence ID" value="KIJ10274.1"/>
    <property type="molecule type" value="Genomic_DNA"/>
</dbReference>